<feature type="transmembrane region" description="Helical" evidence="1">
    <location>
        <begin position="53"/>
        <end position="77"/>
    </location>
</feature>
<organism evidence="2 3">
    <name type="scientific">Aureibaculum marinum</name>
    <dbReference type="NCBI Taxonomy" id="2487930"/>
    <lineage>
        <taxon>Bacteria</taxon>
        <taxon>Pseudomonadati</taxon>
        <taxon>Bacteroidota</taxon>
        <taxon>Flavobacteriia</taxon>
        <taxon>Flavobacteriales</taxon>
        <taxon>Flavobacteriaceae</taxon>
        <taxon>Aureibaculum</taxon>
    </lineage>
</organism>
<dbReference type="PANTHER" id="PTHR37309:SF1">
    <property type="entry name" value="SLR0284 PROTEIN"/>
    <property type="match status" value="1"/>
</dbReference>
<evidence type="ECO:0000313" key="3">
    <source>
        <dbReference type="Proteomes" id="UP000270856"/>
    </source>
</evidence>
<feature type="transmembrane region" description="Helical" evidence="1">
    <location>
        <begin position="89"/>
        <end position="110"/>
    </location>
</feature>
<dbReference type="Proteomes" id="UP000270856">
    <property type="component" value="Unassembled WGS sequence"/>
</dbReference>
<dbReference type="RefSeq" id="WP_123896744.1">
    <property type="nucleotide sequence ID" value="NZ_RPFJ01000005.1"/>
</dbReference>
<accession>A0A3N4NXX3</accession>
<keyword evidence="1" id="KW-1133">Transmembrane helix</keyword>
<dbReference type="PANTHER" id="PTHR37309">
    <property type="entry name" value="SLR0284 PROTEIN"/>
    <property type="match status" value="1"/>
</dbReference>
<keyword evidence="1" id="KW-0812">Transmembrane</keyword>
<feature type="transmembrane region" description="Helical" evidence="1">
    <location>
        <begin position="28"/>
        <end position="46"/>
    </location>
</feature>
<gene>
    <name evidence="2" type="ORF">EGM88_04300</name>
</gene>
<keyword evidence="3" id="KW-1185">Reference proteome</keyword>
<dbReference type="OrthoDB" id="6402664at2"/>
<comment type="caution">
    <text evidence="2">The sequence shown here is derived from an EMBL/GenBank/DDBJ whole genome shotgun (WGS) entry which is preliminary data.</text>
</comment>
<evidence type="ECO:0000313" key="2">
    <source>
        <dbReference type="EMBL" id="RPD99078.1"/>
    </source>
</evidence>
<proteinExistence type="predicted"/>
<name>A0A3N4NXX3_9FLAO</name>
<dbReference type="AlphaFoldDB" id="A0A3N4NXX3"/>
<dbReference type="InterPro" id="IPR007165">
    <property type="entry name" value="Phage_holin_4_2"/>
</dbReference>
<evidence type="ECO:0000256" key="1">
    <source>
        <dbReference type="SAM" id="Phobius"/>
    </source>
</evidence>
<keyword evidence="1" id="KW-0472">Membrane</keyword>
<dbReference type="EMBL" id="RPFJ01000005">
    <property type="protein sequence ID" value="RPD99078.1"/>
    <property type="molecule type" value="Genomic_DNA"/>
</dbReference>
<dbReference type="Pfam" id="PF04020">
    <property type="entry name" value="Phage_holin_4_2"/>
    <property type="match status" value="1"/>
</dbReference>
<sequence>MKLILKVLLTAIAVVILAKILPGIEVASYTTAILVAIVLGILRVFIKPLIILFTLPLTIVTLGLFLFVINAIIILLAGKLVDGFAVSGFWYALLFSLLLSFFQSILFSLLKEDEQKRVS</sequence>
<protein>
    <submittedName>
        <fullName evidence="2">Phage holin family protein</fullName>
    </submittedName>
</protein>
<reference evidence="2 3" key="1">
    <citation type="submission" date="2018-11" db="EMBL/GenBank/DDBJ databases">
        <title>Aureibaculum marinum gen. nov., sp. nov., a member of the family Flavobacteriaceae isolated from the Bohai Sea.</title>
        <authorList>
            <person name="Ji X."/>
        </authorList>
    </citation>
    <scope>NUCLEOTIDE SEQUENCE [LARGE SCALE GENOMIC DNA]</scope>
    <source>
        <strain evidence="2 3">BH-SD17</strain>
    </source>
</reference>